<dbReference type="InterPro" id="IPR000792">
    <property type="entry name" value="Tscrpt_reg_LuxR_C"/>
</dbReference>
<dbReference type="SUPFAM" id="SSF46894">
    <property type="entry name" value="C-terminal effector domain of the bipartite response regulators"/>
    <property type="match status" value="1"/>
</dbReference>
<dbReference type="Proteomes" id="UP001500542">
    <property type="component" value="Unassembled WGS sequence"/>
</dbReference>
<organism evidence="2 3">
    <name type="scientific">Kribbella koreensis</name>
    <dbReference type="NCBI Taxonomy" id="57909"/>
    <lineage>
        <taxon>Bacteria</taxon>
        <taxon>Bacillati</taxon>
        <taxon>Actinomycetota</taxon>
        <taxon>Actinomycetes</taxon>
        <taxon>Propionibacteriales</taxon>
        <taxon>Kribbellaceae</taxon>
        <taxon>Kribbella</taxon>
    </lineage>
</organism>
<dbReference type="RefSeq" id="WP_343981074.1">
    <property type="nucleotide sequence ID" value="NZ_BAAAHK010000020.1"/>
</dbReference>
<evidence type="ECO:0000313" key="2">
    <source>
        <dbReference type="EMBL" id="GAA0959025.1"/>
    </source>
</evidence>
<feature type="domain" description="HTH luxR-type" evidence="1">
    <location>
        <begin position="1"/>
        <end position="53"/>
    </location>
</feature>
<proteinExistence type="predicted"/>
<sequence>MTTATVKAGLATSVIAARLELTAKTVNNNLSTIFGKLGVGNRTEAALLARRFGLGDRGVIGRR</sequence>
<dbReference type="InterPro" id="IPR036388">
    <property type="entry name" value="WH-like_DNA-bd_sf"/>
</dbReference>
<dbReference type="InterPro" id="IPR016032">
    <property type="entry name" value="Sig_transdc_resp-reg_C-effctor"/>
</dbReference>
<reference evidence="2 3" key="1">
    <citation type="journal article" date="2019" name="Int. J. Syst. Evol. Microbiol.">
        <title>The Global Catalogue of Microorganisms (GCM) 10K type strain sequencing project: providing services to taxonomists for standard genome sequencing and annotation.</title>
        <authorList>
            <consortium name="The Broad Institute Genomics Platform"/>
            <consortium name="The Broad Institute Genome Sequencing Center for Infectious Disease"/>
            <person name="Wu L."/>
            <person name="Ma J."/>
        </authorList>
    </citation>
    <scope>NUCLEOTIDE SEQUENCE [LARGE SCALE GENOMIC DNA]</scope>
    <source>
        <strain evidence="2 3">JCM 10977</strain>
    </source>
</reference>
<dbReference type="Pfam" id="PF00196">
    <property type="entry name" value="GerE"/>
    <property type="match status" value="1"/>
</dbReference>
<dbReference type="SMART" id="SM00421">
    <property type="entry name" value="HTH_LUXR"/>
    <property type="match status" value="1"/>
</dbReference>
<accession>A0ABN1RKL8</accession>
<name>A0ABN1RKL8_9ACTN</name>
<gene>
    <name evidence="2" type="ORF">GCM10009554_72080</name>
</gene>
<dbReference type="PROSITE" id="PS50043">
    <property type="entry name" value="HTH_LUXR_2"/>
    <property type="match status" value="1"/>
</dbReference>
<keyword evidence="3" id="KW-1185">Reference proteome</keyword>
<evidence type="ECO:0000259" key="1">
    <source>
        <dbReference type="PROSITE" id="PS50043"/>
    </source>
</evidence>
<dbReference type="EMBL" id="BAAAHK010000020">
    <property type="protein sequence ID" value="GAA0959025.1"/>
    <property type="molecule type" value="Genomic_DNA"/>
</dbReference>
<dbReference type="Gene3D" id="1.10.10.10">
    <property type="entry name" value="Winged helix-like DNA-binding domain superfamily/Winged helix DNA-binding domain"/>
    <property type="match status" value="1"/>
</dbReference>
<evidence type="ECO:0000313" key="3">
    <source>
        <dbReference type="Proteomes" id="UP001500542"/>
    </source>
</evidence>
<comment type="caution">
    <text evidence="2">The sequence shown here is derived from an EMBL/GenBank/DDBJ whole genome shotgun (WGS) entry which is preliminary data.</text>
</comment>
<protein>
    <recommendedName>
        <fullName evidence="1">HTH luxR-type domain-containing protein</fullName>
    </recommendedName>
</protein>